<dbReference type="EMBL" id="RZOA01000035">
    <property type="protein sequence ID" value="KAA8821056.1"/>
    <property type="molecule type" value="Genomic_DNA"/>
</dbReference>
<dbReference type="OrthoDB" id="9991745at2"/>
<proteinExistence type="predicted"/>
<dbReference type="RefSeq" id="WP_150355063.1">
    <property type="nucleotide sequence ID" value="NZ_RZNZ01000007.1"/>
</dbReference>
<name>A0A5J5DW72_9BIFI</name>
<dbReference type="Proteomes" id="UP000374630">
    <property type="component" value="Unassembled WGS sequence"/>
</dbReference>
<protein>
    <submittedName>
        <fullName evidence="2">Uncharacterized protein</fullName>
    </submittedName>
</protein>
<dbReference type="AlphaFoldDB" id="A0A5J5DW72"/>
<reference evidence="3 4" key="1">
    <citation type="journal article" date="2019" name="Syst. Appl. Microbiol.">
        <title>Characterization of Bifidobacterium species in feaces of the Egyptian fruit bat: Description of B. vespertilionis sp. nov. and B. rousetti sp. nov.</title>
        <authorList>
            <person name="Modesto M."/>
            <person name="Satti M."/>
            <person name="Watanabe K."/>
            <person name="Puglisi E."/>
            <person name="Morelli L."/>
            <person name="Huang C.-H."/>
            <person name="Liou J.-S."/>
            <person name="Miyashita M."/>
            <person name="Tamura T."/>
            <person name="Saito S."/>
            <person name="Mori K."/>
            <person name="Huang L."/>
            <person name="Sciavilla P."/>
            <person name="Sandri C."/>
            <person name="Spiezio C."/>
            <person name="Vitali F."/>
            <person name="Cavalieri D."/>
            <person name="Perpetuini G."/>
            <person name="Tofalo R."/>
            <person name="Bonetti A."/>
            <person name="Arita M."/>
            <person name="Mattarelli P."/>
        </authorList>
    </citation>
    <scope>NUCLEOTIDE SEQUENCE [LARGE SCALE GENOMIC DNA]</scope>
    <source>
        <strain evidence="1 4">RST16</strain>
        <strain evidence="2 3">RST8</strain>
    </source>
</reference>
<keyword evidence="4" id="KW-1185">Reference proteome</keyword>
<evidence type="ECO:0000313" key="1">
    <source>
        <dbReference type="EMBL" id="KAA8820767.1"/>
    </source>
</evidence>
<evidence type="ECO:0000313" key="3">
    <source>
        <dbReference type="Proteomes" id="UP000345527"/>
    </source>
</evidence>
<dbReference type="EMBL" id="RZNZ01000007">
    <property type="protein sequence ID" value="KAA8820767.1"/>
    <property type="molecule type" value="Genomic_DNA"/>
</dbReference>
<accession>A0A5J5DW72</accession>
<evidence type="ECO:0000313" key="4">
    <source>
        <dbReference type="Proteomes" id="UP000374630"/>
    </source>
</evidence>
<evidence type="ECO:0000313" key="2">
    <source>
        <dbReference type="EMBL" id="KAA8821056.1"/>
    </source>
</evidence>
<dbReference type="Proteomes" id="UP000345527">
    <property type="component" value="Unassembled WGS sequence"/>
</dbReference>
<sequence length="87" mass="9253">MTSMESLPAYAEAEAAARRNGLHVTDLINAYLAGFAAGSAATQLGGVPVDAAGYPVFELDVDKFDVVRPKVDEATGEHVWPKDFLDD</sequence>
<organism evidence="2 3">
    <name type="scientific">Bifidobacterium vespertilionis</name>
    <dbReference type="NCBI Taxonomy" id="2562524"/>
    <lineage>
        <taxon>Bacteria</taxon>
        <taxon>Bacillati</taxon>
        <taxon>Actinomycetota</taxon>
        <taxon>Actinomycetes</taxon>
        <taxon>Bifidobacteriales</taxon>
        <taxon>Bifidobacteriaceae</taxon>
        <taxon>Bifidobacterium</taxon>
    </lineage>
</organism>
<comment type="caution">
    <text evidence="2">The sequence shown here is derived from an EMBL/GenBank/DDBJ whole genome shotgun (WGS) entry which is preliminary data.</text>
</comment>
<gene>
    <name evidence="2" type="ORF">EM848_11450</name>
    <name evidence="1" type="ORF">EMO90_06185</name>
</gene>